<dbReference type="EMBL" id="JBJKFK010002088">
    <property type="protein sequence ID" value="KAL3311655.1"/>
    <property type="molecule type" value="Genomic_DNA"/>
</dbReference>
<comment type="caution">
    <text evidence="2">The sequence shown here is derived from an EMBL/GenBank/DDBJ whole genome shotgun (WGS) entry which is preliminary data.</text>
</comment>
<accession>A0ABD2PW32</accession>
<evidence type="ECO:0000313" key="2">
    <source>
        <dbReference type="EMBL" id="KAL3311655.1"/>
    </source>
</evidence>
<evidence type="ECO:0000313" key="3">
    <source>
        <dbReference type="Proteomes" id="UP001626550"/>
    </source>
</evidence>
<sequence>MMKKLGIGRSSSKLKDADGSVDNLSNLDEVKLKKRLKVKNRDSIFQRHSYTNHEDEDEQNSNRSQLDNINELFEGQDKPPFDNSTRKKSHNRNFLGHSFVHRPSIDVLENASKKHSPHKAGTVSRRKDGASSLRATKSMSMSLDDVVSLKTSSYNPTLSIEPEVSSHLSQHDLNID</sequence>
<protein>
    <submittedName>
        <fullName evidence="2">Uncharacterized protein</fullName>
    </submittedName>
</protein>
<keyword evidence="3" id="KW-1185">Reference proteome</keyword>
<feature type="region of interest" description="Disordered" evidence="1">
    <location>
        <begin position="1"/>
        <end position="62"/>
    </location>
</feature>
<evidence type="ECO:0000256" key="1">
    <source>
        <dbReference type="SAM" id="MobiDB-lite"/>
    </source>
</evidence>
<dbReference type="Proteomes" id="UP001626550">
    <property type="component" value="Unassembled WGS sequence"/>
</dbReference>
<proteinExistence type="predicted"/>
<name>A0ABD2PW32_9PLAT</name>
<feature type="region of interest" description="Disordered" evidence="1">
    <location>
        <begin position="111"/>
        <end position="137"/>
    </location>
</feature>
<gene>
    <name evidence="2" type="ORF">Ciccas_009760</name>
</gene>
<dbReference type="AlphaFoldDB" id="A0ABD2PW32"/>
<organism evidence="2 3">
    <name type="scientific">Cichlidogyrus casuarinus</name>
    <dbReference type="NCBI Taxonomy" id="1844966"/>
    <lineage>
        <taxon>Eukaryota</taxon>
        <taxon>Metazoa</taxon>
        <taxon>Spiralia</taxon>
        <taxon>Lophotrochozoa</taxon>
        <taxon>Platyhelminthes</taxon>
        <taxon>Monogenea</taxon>
        <taxon>Monopisthocotylea</taxon>
        <taxon>Dactylogyridea</taxon>
        <taxon>Ancyrocephalidae</taxon>
        <taxon>Cichlidogyrus</taxon>
    </lineage>
</organism>
<reference evidence="2 3" key="1">
    <citation type="submission" date="2024-11" db="EMBL/GenBank/DDBJ databases">
        <title>Adaptive evolution of stress response genes in parasites aligns with host niche diversity.</title>
        <authorList>
            <person name="Hahn C."/>
            <person name="Resl P."/>
        </authorList>
    </citation>
    <scope>NUCLEOTIDE SEQUENCE [LARGE SCALE GENOMIC DNA]</scope>
    <source>
        <strain evidence="2">EGGRZ-B1_66</strain>
        <tissue evidence="2">Body</tissue>
    </source>
</reference>